<dbReference type="GO" id="GO:0016671">
    <property type="term" value="F:oxidoreductase activity, acting on a sulfur group of donors, disulfide as acceptor"/>
    <property type="evidence" value="ECO:0007669"/>
    <property type="project" value="InterPro"/>
</dbReference>
<evidence type="ECO:0000256" key="3">
    <source>
        <dbReference type="ARBA" id="ARBA00022525"/>
    </source>
</evidence>
<comment type="similarity">
    <text evidence="2">Belongs to the GILT family.</text>
</comment>
<evidence type="ECO:0000256" key="1">
    <source>
        <dbReference type="ARBA" id="ARBA00004613"/>
    </source>
</evidence>
<gene>
    <name evidence="6" type="ORF">M8C21_000643</name>
</gene>
<accession>A0AAD5CJQ4</accession>
<proteinExistence type="inferred from homology"/>
<comment type="subcellular location">
    <subcellularLocation>
        <location evidence="1">Secreted</location>
    </subcellularLocation>
</comment>
<reference evidence="6" key="1">
    <citation type="submission" date="2022-06" db="EMBL/GenBank/DDBJ databases">
        <title>Uncovering the hologenomic basis of an extraordinary plant invasion.</title>
        <authorList>
            <person name="Bieker V.C."/>
            <person name="Martin M.D."/>
            <person name="Gilbert T."/>
            <person name="Hodgins K."/>
            <person name="Battlay P."/>
            <person name="Petersen B."/>
            <person name="Wilson J."/>
        </authorList>
    </citation>
    <scope>NUCLEOTIDE SEQUENCE</scope>
    <source>
        <strain evidence="6">AA19_3_7</strain>
        <tissue evidence="6">Leaf</tissue>
    </source>
</reference>
<dbReference type="PANTHER" id="PTHR13234">
    <property type="entry name" value="GAMMA-INTERFERON INDUCIBLE LYSOSOMAL THIOL REDUCTASE GILT"/>
    <property type="match status" value="1"/>
</dbReference>
<sequence>RDHFPFVSCVEKLNYEDKYTEWNTCFKILDLDPTPIIDCYTSGRGHKLELQYGDEITTLEPPHDYVPWVVVDGQPLYEDYTNFISFICKAYNGSSMPQACRGISCPVTTPTDTVKSFGHCHDCYKGEDSINSKSRLKPTLSEIISATIDSWMIL</sequence>
<dbReference type="PANTHER" id="PTHR13234:SF8">
    <property type="entry name" value="GAMMA-INTERFERON-INDUCIBLE LYSOSOMAL THIOL REDUCTASE"/>
    <property type="match status" value="1"/>
</dbReference>
<protein>
    <submittedName>
        <fullName evidence="6">Uncharacterized protein</fullName>
    </submittedName>
</protein>
<feature type="non-terminal residue" evidence="6">
    <location>
        <position position="1"/>
    </location>
</feature>
<keyword evidence="3" id="KW-0964">Secreted</keyword>
<keyword evidence="7" id="KW-1185">Reference proteome</keyword>
<dbReference type="Proteomes" id="UP001206925">
    <property type="component" value="Unassembled WGS sequence"/>
</dbReference>
<comment type="caution">
    <text evidence="6">The sequence shown here is derived from an EMBL/GenBank/DDBJ whole genome shotgun (WGS) entry which is preliminary data.</text>
</comment>
<dbReference type="GO" id="GO:0005576">
    <property type="term" value="C:extracellular region"/>
    <property type="evidence" value="ECO:0007669"/>
    <property type="project" value="UniProtKB-SubCell"/>
</dbReference>
<evidence type="ECO:0000313" key="7">
    <source>
        <dbReference type="Proteomes" id="UP001206925"/>
    </source>
</evidence>
<name>A0AAD5CJQ4_AMBAR</name>
<dbReference type="EMBL" id="JAMZMK010008134">
    <property type="protein sequence ID" value="KAI7741799.1"/>
    <property type="molecule type" value="Genomic_DNA"/>
</dbReference>
<organism evidence="6 7">
    <name type="scientific">Ambrosia artemisiifolia</name>
    <name type="common">Common ragweed</name>
    <dbReference type="NCBI Taxonomy" id="4212"/>
    <lineage>
        <taxon>Eukaryota</taxon>
        <taxon>Viridiplantae</taxon>
        <taxon>Streptophyta</taxon>
        <taxon>Embryophyta</taxon>
        <taxon>Tracheophyta</taxon>
        <taxon>Spermatophyta</taxon>
        <taxon>Magnoliopsida</taxon>
        <taxon>eudicotyledons</taxon>
        <taxon>Gunneridae</taxon>
        <taxon>Pentapetalae</taxon>
        <taxon>asterids</taxon>
        <taxon>campanulids</taxon>
        <taxon>Asterales</taxon>
        <taxon>Asteraceae</taxon>
        <taxon>Asteroideae</taxon>
        <taxon>Heliantheae alliance</taxon>
        <taxon>Heliantheae</taxon>
        <taxon>Ambrosia</taxon>
    </lineage>
</organism>
<evidence type="ECO:0000256" key="2">
    <source>
        <dbReference type="ARBA" id="ARBA00005679"/>
    </source>
</evidence>
<dbReference type="AlphaFoldDB" id="A0AAD5CJQ4"/>
<keyword evidence="4" id="KW-0732">Signal</keyword>
<dbReference type="InterPro" id="IPR004911">
    <property type="entry name" value="Interferon-induced_GILT"/>
</dbReference>
<keyword evidence="5" id="KW-0325">Glycoprotein</keyword>
<evidence type="ECO:0000256" key="5">
    <source>
        <dbReference type="ARBA" id="ARBA00023180"/>
    </source>
</evidence>
<evidence type="ECO:0000256" key="4">
    <source>
        <dbReference type="ARBA" id="ARBA00022729"/>
    </source>
</evidence>
<evidence type="ECO:0000313" key="6">
    <source>
        <dbReference type="EMBL" id="KAI7741799.1"/>
    </source>
</evidence>